<accession>A0AAV9WWJ8</accession>
<dbReference type="SUPFAM" id="SSF49777">
    <property type="entry name" value="PEBP-like"/>
    <property type="match status" value="1"/>
</dbReference>
<dbReference type="CDD" id="cd00866">
    <property type="entry name" value="PEBP_euk"/>
    <property type="match status" value="1"/>
</dbReference>
<reference evidence="1 2" key="1">
    <citation type="submission" date="2019-10" db="EMBL/GenBank/DDBJ databases">
        <authorList>
            <person name="Palmer J.M."/>
        </authorList>
    </citation>
    <scope>NUCLEOTIDE SEQUENCE [LARGE SCALE GENOMIC DNA]</scope>
    <source>
        <strain evidence="1 2">TWF694</strain>
    </source>
</reference>
<dbReference type="EMBL" id="JAVHJO010000015">
    <property type="protein sequence ID" value="KAK6527595.1"/>
    <property type="molecule type" value="Genomic_DNA"/>
</dbReference>
<dbReference type="InterPro" id="IPR008914">
    <property type="entry name" value="PEBP"/>
</dbReference>
<dbReference type="InterPro" id="IPR035810">
    <property type="entry name" value="PEBP_euk"/>
</dbReference>
<keyword evidence="2" id="KW-1185">Reference proteome</keyword>
<evidence type="ECO:0000313" key="1">
    <source>
        <dbReference type="EMBL" id="KAK6527595.1"/>
    </source>
</evidence>
<proteinExistence type="predicted"/>
<gene>
    <name evidence="1" type="ORF">TWF694_004579</name>
</gene>
<dbReference type="PANTHER" id="PTHR11362:SF82">
    <property type="entry name" value="PHOSPHATIDYLETHANOLAMINE-BINDING PROTEIN 4"/>
    <property type="match status" value="1"/>
</dbReference>
<organism evidence="1 2">
    <name type="scientific">Orbilia ellipsospora</name>
    <dbReference type="NCBI Taxonomy" id="2528407"/>
    <lineage>
        <taxon>Eukaryota</taxon>
        <taxon>Fungi</taxon>
        <taxon>Dikarya</taxon>
        <taxon>Ascomycota</taxon>
        <taxon>Pezizomycotina</taxon>
        <taxon>Orbiliomycetes</taxon>
        <taxon>Orbiliales</taxon>
        <taxon>Orbiliaceae</taxon>
        <taxon>Orbilia</taxon>
    </lineage>
</organism>
<dbReference type="AlphaFoldDB" id="A0AAV9WWJ8"/>
<dbReference type="Proteomes" id="UP001365542">
    <property type="component" value="Unassembled WGS sequence"/>
</dbReference>
<name>A0AAV9WWJ8_9PEZI</name>
<dbReference type="InterPro" id="IPR036610">
    <property type="entry name" value="PEBP-like_sf"/>
</dbReference>
<dbReference type="PANTHER" id="PTHR11362">
    <property type="entry name" value="PHOSPHATIDYLETHANOLAMINE-BINDING PROTEIN"/>
    <property type="match status" value="1"/>
</dbReference>
<protein>
    <recommendedName>
        <fullName evidence="3">PEBP-like protein</fullName>
    </recommendedName>
</protein>
<evidence type="ECO:0000313" key="2">
    <source>
        <dbReference type="Proteomes" id="UP001365542"/>
    </source>
</evidence>
<evidence type="ECO:0008006" key="3">
    <source>
        <dbReference type="Google" id="ProtNLM"/>
    </source>
</evidence>
<dbReference type="Pfam" id="PF01161">
    <property type="entry name" value="PBP"/>
    <property type="match status" value="1"/>
</dbReference>
<comment type="caution">
    <text evidence="1">The sequence shown here is derived from an EMBL/GenBank/DDBJ whole genome shotgun (WGS) entry which is preliminary data.</text>
</comment>
<dbReference type="Gene3D" id="3.90.280.10">
    <property type="entry name" value="PEBP-like"/>
    <property type="match status" value="1"/>
</dbReference>
<sequence>MSTNTSFLETSDVIPDVLPQSTKLSSDLIIRWPDTILDSPGLELGREETQPEPTIQLKPLSEGRHSNYVLIMTDPDLMSKNDQQFGQVRHWLATNISVDDSGKLHIPNDGVISPYIGPAPLPNYLAKRPHRYIFILAEPKDKQTVTIESEDLIKLQTNYSAAFEGAQDQQDLKDRWGFNAQKLLEEKGLEAVAVTFMFVAGTIKSAAENITMTAQAGVNKVLGK</sequence>